<proteinExistence type="predicted"/>
<name>A0A1G9QP71_9BACT</name>
<dbReference type="RefSeq" id="WP_052445860.1">
    <property type="nucleotide sequence ID" value="NZ_FNGU01000004.1"/>
</dbReference>
<dbReference type="EMBL" id="FNGU01000004">
    <property type="protein sequence ID" value="SDM12799.1"/>
    <property type="molecule type" value="Genomic_DNA"/>
</dbReference>
<dbReference type="OrthoDB" id="7003228at2"/>
<accession>A0A1G9QP71</accession>
<dbReference type="InterPro" id="IPR022061">
    <property type="entry name" value="DUF3617"/>
</dbReference>
<feature type="chain" id="PRO_5010230726" description="DUF3617 domain-containing protein" evidence="1">
    <location>
        <begin position="23"/>
        <end position="182"/>
    </location>
</feature>
<dbReference type="AlphaFoldDB" id="A0A1G9QP71"/>
<evidence type="ECO:0000313" key="3">
    <source>
        <dbReference type="Proteomes" id="UP000182146"/>
    </source>
</evidence>
<dbReference type="STRING" id="392333.SAMN05660860_01858"/>
<gene>
    <name evidence="2" type="ORF">SAMN05660860_01858</name>
</gene>
<reference evidence="2 3" key="1">
    <citation type="submission" date="2016-10" db="EMBL/GenBank/DDBJ databases">
        <authorList>
            <person name="de Groot N.N."/>
        </authorList>
    </citation>
    <scope>NUCLEOTIDE SEQUENCE [LARGE SCALE GENOMIC DNA]</scope>
    <source>
        <strain evidence="2 3">DSM 17813</strain>
    </source>
</reference>
<keyword evidence="1" id="KW-0732">Signal</keyword>
<protein>
    <recommendedName>
        <fullName evidence="4">DUF3617 domain-containing protein</fullName>
    </recommendedName>
</protein>
<dbReference type="Proteomes" id="UP000182146">
    <property type="component" value="Unassembled WGS sequence"/>
</dbReference>
<evidence type="ECO:0000256" key="1">
    <source>
        <dbReference type="SAM" id="SignalP"/>
    </source>
</evidence>
<feature type="signal peptide" evidence="1">
    <location>
        <begin position="1"/>
        <end position="22"/>
    </location>
</feature>
<organism evidence="2 3">
    <name type="scientific">Geoalkalibacter ferrihydriticus</name>
    <dbReference type="NCBI Taxonomy" id="392333"/>
    <lineage>
        <taxon>Bacteria</taxon>
        <taxon>Pseudomonadati</taxon>
        <taxon>Thermodesulfobacteriota</taxon>
        <taxon>Desulfuromonadia</taxon>
        <taxon>Desulfuromonadales</taxon>
        <taxon>Geoalkalibacteraceae</taxon>
        <taxon>Geoalkalibacter</taxon>
    </lineage>
</organism>
<evidence type="ECO:0008006" key="4">
    <source>
        <dbReference type="Google" id="ProtNLM"/>
    </source>
</evidence>
<dbReference type="Pfam" id="PF12276">
    <property type="entry name" value="DUF3617"/>
    <property type="match status" value="1"/>
</dbReference>
<sequence length="182" mass="20349">MRSKLAIVFACAAVLFGSQVFAQNLKIDSGLWEHTLSMTSQSGQMEEMMREARRQLDSLPPEQRQMMEQMMAAQGISIGADESSFRVCLSEEEIARGELHLAEENCTQEVLERSGNTIRVRFTCDDEPPSHGEGEVTIVSRKEYIGNAVINTTIEGRPEVIDIDQRARWISSDCGNLQPVGR</sequence>
<evidence type="ECO:0000313" key="2">
    <source>
        <dbReference type="EMBL" id="SDM12799.1"/>
    </source>
</evidence>